<evidence type="ECO:0000256" key="1">
    <source>
        <dbReference type="SAM" id="MobiDB-lite"/>
    </source>
</evidence>
<sequence length="602" mass="69269">MVDPPTFCTTSNFSRDSWKRHTISAGTVDLTRKKNDGDNAENSKQTEGKAEEKGPDSSLDNHQKFTTGGTESAKAQDSERQQTSLQPDIQPVTEEQLIIDVRGIYAGLVMAEKECIETVKQHTKSLNKLSDHQWQALIYLHQILLQEHHDFFLASQHPSASPALKQLPERYAMPARMWRYGIHSFLELLHCRLPDSREYILTFLYLAYSMMTLFLESVPAFECTWIECLGDLARYGMAVENSGLRDCETWASVARYWYYQAVDKNPNDGRIQHHLAVVAWQDMIQQLFYYTKCLVSVRPFPTAGESIQLLFRPLLNEPKPYNQPAVAVFMTIHGKLFTQHPLSDFKTLMNAYLLCMDGYIRQHRSAFKMHGVFIASCNFAAIFQYGSTDAVLPNEFKEGLAEDETPVDNLDAIVAHFRRYRNLQSQEKLIYYGAHLTFKTLSALLDHIGDANVFPAVHAYLAFIWCMARNGTSIRHIELVVPWRKLTVFLNAMIWSNTDFRVMERDEIPVTEDKRCFPEDFLLRGQVWSQRYFSADYFEGALAEDDGLRASSMDVARMYRCLWLGVQLAGFNLWIIYDSTSQKFSVTQFALELEHCAQDFDL</sequence>
<dbReference type="FunFam" id="1.25.40.10:FF:000202">
    <property type="entry name" value="Unplaced genomic scaffold supercont1.7, whole genome shotgun sequence"/>
    <property type="match status" value="1"/>
</dbReference>
<dbReference type="GO" id="GO:0070034">
    <property type="term" value="F:telomerase RNA binding"/>
    <property type="evidence" value="ECO:0007669"/>
    <property type="project" value="TreeGrafter"/>
</dbReference>
<comment type="caution">
    <text evidence="3">The sequence shown here is derived from an EMBL/GenBank/DDBJ whole genome shotgun (WGS) entry which is preliminary data.</text>
</comment>
<dbReference type="Proteomes" id="UP000094569">
    <property type="component" value="Unassembled WGS sequence"/>
</dbReference>
<feature type="region of interest" description="Disordered" evidence="1">
    <location>
        <begin position="1"/>
        <end position="89"/>
    </location>
</feature>
<dbReference type="InterPro" id="IPR011990">
    <property type="entry name" value="TPR-like_helical_dom_sf"/>
</dbReference>
<dbReference type="VEuPathDB" id="FungiDB:SI65_06017"/>
<dbReference type="AlphaFoldDB" id="A0A1E3BCM8"/>
<feature type="compositionally biased region" description="Polar residues" evidence="1">
    <location>
        <begin position="64"/>
        <end position="73"/>
    </location>
</feature>
<dbReference type="GO" id="GO:0000184">
    <property type="term" value="P:nuclear-transcribed mRNA catabolic process, nonsense-mediated decay"/>
    <property type="evidence" value="ECO:0007669"/>
    <property type="project" value="TreeGrafter"/>
</dbReference>
<dbReference type="OrthoDB" id="2017974at2759"/>
<reference evidence="3 4" key="1">
    <citation type="journal article" date="2016" name="BMC Genomics">
        <title>Comparative genomic and transcriptomic analyses of the Fuzhuan brick tea-fermentation fungus Aspergillus cristatus.</title>
        <authorList>
            <person name="Ge Y."/>
            <person name="Wang Y."/>
            <person name="Liu Y."/>
            <person name="Tan Y."/>
            <person name="Ren X."/>
            <person name="Zhang X."/>
            <person name="Hyde K.D."/>
            <person name="Liu Y."/>
            <person name="Liu Z."/>
        </authorList>
    </citation>
    <scope>NUCLEOTIDE SEQUENCE [LARGE SCALE GENOMIC DNA]</scope>
    <source>
        <strain evidence="3 4">GZAAS20.1005</strain>
    </source>
</reference>
<organism evidence="3 4">
    <name type="scientific">Aspergillus cristatus</name>
    <name type="common">Chinese Fuzhuan brick tea-fermentation fungus</name>
    <name type="synonym">Eurotium cristatum</name>
    <dbReference type="NCBI Taxonomy" id="573508"/>
    <lineage>
        <taxon>Eukaryota</taxon>
        <taxon>Fungi</taxon>
        <taxon>Dikarya</taxon>
        <taxon>Ascomycota</taxon>
        <taxon>Pezizomycotina</taxon>
        <taxon>Eurotiomycetes</taxon>
        <taxon>Eurotiomycetidae</taxon>
        <taxon>Eurotiales</taxon>
        <taxon>Aspergillaceae</taxon>
        <taxon>Aspergillus</taxon>
        <taxon>Aspergillus subgen. Aspergillus</taxon>
    </lineage>
</organism>
<dbReference type="PANTHER" id="PTHR15696:SF0">
    <property type="entry name" value="TELOMERASE-BINDING PROTEIN EST1A"/>
    <property type="match status" value="1"/>
</dbReference>
<name>A0A1E3BCM8_ASPCR</name>
<dbReference type="STRING" id="573508.A0A1E3BCM8"/>
<dbReference type="GO" id="GO:0042162">
    <property type="term" value="F:telomeric DNA binding"/>
    <property type="evidence" value="ECO:0007669"/>
    <property type="project" value="TreeGrafter"/>
</dbReference>
<evidence type="ECO:0000313" key="3">
    <source>
        <dbReference type="EMBL" id="ODM18146.1"/>
    </source>
</evidence>
<dbReference type="EMBL" id="JXNT01000006">
    <property type="protein sequence ID" value="ODM18146.1"/>
    <property type="molecule type" value="Genomic_DNA"/>
</dbReference>
<dbReference type="InterPro" id="IPR018834">
    <property type="entry name" value="DNA/RNA-bd_Est1-type"/>
</dbReference>
<dbReference type="Gene3D" id="1.25.40.10">
    <property type="entry name" value="Tetratricopeptide repeat domain"/>
    <property type="match status" value="1"/>
</dbReference>
<feature type="domain" description="DNA/RNA-binding" evidence="2">
    <location>
        <begin position="255"/>
        <end position="347"/>
    </location>
</feature>
<dbReference type="SUPFAM" id="SSF48452">
    <property type="entry name" value="TPR-like"/>
    <property type="match status" value="1"/>
</dbReference>
<keyword evidence="4" id="KW-1185">Reference proteome</keyword>
<gene>
    <name evidence="3" type="ORF">SI65_06017</name>
</gene>
<evidence type="ECO:0000259" key="2">
    <source>
        <dbReference type="Pfam" id="PF10373"/>
    </source>
</evidence>
<feature type="compositionally biased region" description="Basic and acidic residues" evidence="1">
    <location>
        <begin position="44"/>
        <end position="63"/>
    </location>
</feature>
<accession>A0A1E3BCM8</accession>
<dbReference type="PANTHER" id="PTHR15696">
    <property type="entry name" value="SMG-7 SUPPRESSOR WITH MORPHOLOGICAL EFFECT ON GENITALIA PROTEIN 7"/>
    <property type="match status" value="1"/>
</dbReference>
<evidence type="ECO:0000313" key="4">
    <source>
        <dbReference type="Proteomes" id="UP000094569"/>
    </source>
</evidence>
<proteinExistence type="predicted"/>
<dbReference type="GO" id="GO:0005697">
    <property type="term" value="C:telomerase holoenzyme complex"/>
    <property type="evidence" value="ECO:0007669"/>
    <property type="project" value="TreeGrafter"/>
</dbReference>
<protein>
    <recommendedName>
        <fullName evidence="2">DNA/RNA-binding domain-containing protein</fullName>
    </recommendedName>
</protein>
<dbReference type="Pfam" id="PF10373">
    <property type="entry name" value="EST1_DNA_bind"/>
    <property type="match status" value="1"/>
</dbReference>
<dbReference type="InterPro" id="IPR045153">
    <property type="entry name" value="Est1/Ebs1-like"/>
</dbReference>